<dbReference type="Proteomes" id="UP000008221">
    <property type="component" value="Chromosome"/>
</dbReference>
<dbReference type="STRING" id="351607.Acel_0837"/>
<evidence type="ECO:0000313" key="2">
    <source>
        <dbReference type="Proteomes" id="UP000008221"/>
    </source>
</evidence>
<name>A0LT50_ACIC1</name>
<reference evidence="1 2" key="1">
    <citation type="journal article" date="2009" name="Genome Res.">
        <title>Complete genome of the cellulolytic thermophile Acidothermus cellulolyticus 11B provides insights into its ecophysiological and evolutionary adaptations.</title>
        <authorList>
            <person name="Barabote R.D."/>
            <person name="Xie G."/>
            <person name="Leu D.H."/>
            <person name="Normand P."/>
            <person name="Necsulea A."/>
            <person name="Daubin V."/>
            <person name="Medigue C."/>
            <person name="Adney W.S."/>
            <person name="Xu X.C."/>
            <person name="Lapidus A."/>
            <person name="Parales R.E."/>
            <person name="Detter C."/>
            <person name="Pujic P."/>
            <person name="Bruce D."/>
            <person name="Lavire C."/>
            <person name="Challacombe J.F."/>
            <person name="Brettin T.S."/>
            <person name="Berry A.M."/>
        </authorList>
    </citation>
    <scope>NUCLEOTIDE SEQUENCE [LARGE SCALE GENOMIC DNA]</scope>
    <source>
        <strain evidence="2">ATCC 43068 / DSM 8971 / 11B</strain>
    </source>
</reference>
<dbReference type="AlphaFoldDB" id="A0LT50"/>
<proteinExistence type="predicted"/>
<dbReference type="InParanoid" id="A0LT50"/>
<dbReference type="EMBL" id="CP000481">
    <property type="protein sequence ID" value="ABK52610.1"/>
    <property type="molecule type" value="Genomic_DNA"/>
</dbReference>
<dbReference type="RefSeq" id="WP_011719673.1">
    <property type="nucleotide sequence ID" value="NC_008578.1"/>
</dbReference>
<gene>
    <name evidence="1" type="ordered locus">Acel_0837</name>
</gene>
<keyword evidence="2" id="KW-1185">Reference proteome</keyword>
<sequence length="101" mass="11475">MHDRWYAALEAFGQALLDLENAIESDPRTIPPFTYRFPADLGPLPYELGQIAESLYARAMELQERIRAMQGLVRAEHAAVLRARRATKPDQPAPHYVDIQS</sequence>
<dbReference type="HOGENOM" id="CLU_2285256_0_0_11"/>
<protein>
    <submittedName>
        <fullName evidence="1">Uncharacterized protein</fullName>
    </submittedName>
</protein>
<accession>A0LT50</accession>
<evidence type="ECO:0000313" key="1">
    <source>
        <dbReference type="EMBL" id="ABK52610.1"/>
    </source>
</evidence>
<dbReference type="KEGG" id="ace:Acel_0837"/>
<organism evidence="1 2">
    <name type="scientific">Acidothermus cellulolyticus (strain ATCC 43068 / DSM 8971 / 11B)</name>
    <dbReference type="NCBI Taxonomy" id="351607"/>
    <lineage>
        <taxon>Bacteria</taxon>
        <taxon>Bacillati</taxon>
        <taxon>Actinomycetota</taxon>
        <taxon>Actinomycetes</taxon>
        <taxon>Acidothermales</taxon>
        <taxon>Acidothermaceae</taxon>
        <taxon>Acidothermus</taxon>
    </lineage>
</organism>